<dbReference type="OrthoDB" id="628904at2"/>
<name>A0A1T5M1L5_9BACT</name>
<gene>
    <name evidence="2" type="ORF">SAMN05660236_4070</name>
</gene>
<accession>A0A1T5M1L5</accession>
<proteinExistence type="predicted"/>
<feature type="transmembrane region" description="Helical" evidence="1">
    <location>
        <begin position="117"/>
        <end position="138"/>
    </location>
</feature>
<dbReference type="AlphaFoldDB" id="A0A1T5M1L5"/>
<evidence type="ECO:0000256" key="1">
    <source>
        <dbReference type="SAM" id="Phobius"/>
    </source>
</evidence>
<dbReference type="RefSeq" id="WP_079688633.1">
    <property type="nucleotide sequence ID" value="NZ_FUZU01000003.1"/>
</dbReference>
<dbReference type="STRING" id="688867.SAMN05660236_4070"/>
<keyword evidence="3" id="KW-1185">Reference proteome</keyword>
<feature type="transmembrane region" description="Helical" evidence="1">
    <location>
        <begin position="208"/>
        <end position="228"/>
    </location>
</feature>
<dbReference type="Proteomes" id="UP000190961">
    <property type="component" value="Unassembled WGS sequence"/>
</dbReference>
<feature type="transmembrane region" description="Helical" evidence="1">
    <location>
        <begin position="302"/>
        <end position="320"/>
    </location>
</feature>
<feature type="transmembrane region" description="Helical" evidence="1">
    <location>
        <begin position="144"/>
        <end position="167"/>
    </location>
</feature>
<keyword evidence="1" id="KW-1133">Transmembrane helix</keyword>
<evidence type="ECO:0008006" key="4">
    <source>
        <dbReference type="Google" id="ProtNLM"/>
    </source>
</evidence>
<sequence length="379" mass="44553">MIRSPLTNILLKIFVNGFYRVHAGFLTLLFGTVICYCFFIIPLNQTHLSPQDRILENLIFTLTLLSSPLVMALVFLIWLFYTFKSWQYIARQLRAESHQFLFYSVTAFSKARQFQSWFVIQLVILLPAIGYALMTITVGLIFEYYWVPVIAVIYLIALALLSAWIYVRLTNELPKEVKGHTLLLRFTGSWKKPFFSLFFYHIADRLKIMYSVTKTLSLLMLVCLSYFFNDVTGLRSAAIIMLIVSMTHVMLVYQSQVFEDTFLSFARNFAYSRIRLYINFIILYSLLLLPEGIILLTYFPPFVAAGLFLFTLSILVLCRCLLYRPGITLRDYLWWITILFTGYFILVLFNQWSWLGFFNLLISYFVFHRNYYETGNSML</sequence>
<feature type="transmembrane region" description="Helical" evidence="1">
    <location>
        <begin position="332"/>
        <end position="349"/>
    </location>
</feature>
<evidence type="ECO:0000313" key="3">
    <source>
        <dbReference type="Proteomes" id="UP000190961"/>
    </source>
</evidence>
<feature type="transmembrane region" description="Helical" evidence="1">
    <location>
        <begin position="234"/>
        <end position="253"/>
    </location>
</feature>
<feature type="transmembrane region" description="Helical" evidence="1">
    <location>
        <begin position="58"/>
        <end position="81"/>
    </location>
</feature>
<dbReference type="EMBL" id="FUZU01000003">
    <property type="protein sequence ID" value="SKC82013.1"/>
    <property type="molecule type" value="Genomic_DNA"/>
</dbReference>
<feature type="transmembrane region" description="Helical" evidence="1">
    <location>
        <begin position="21"/>
        <end position="43"/>
    </location>
</feature>
<keyword evidence="1" id="KW-0812">Transmembrane</keyword>
<organism evidence="2 3">
    <name type="scientific">Ohtaekwangia koreensis</name>
    <dbReference type="NCBI Taxonomy" id="688867"/>
    <lineage>
        <taxon>Bacteria</taxon>
        <taxon>Pseudomonadati</taxon>
        <taxon>Bacteroidota</taxon>
        <taxon>Cytophagia</taxon>
        <taxon>Cytophagales</taxon>
        <taxon>Fulvivirgaceae</taxon>
        <taxon>Ohtaekwangia</taxon>
    </lineage>
</organism>
<protein>
    <recommendedName>
        <fullName evidence="4">ABC-2 type transport system permease protein</fullName>
    </recommendedName>
</protein>
<reference evidence="2 3" key="1">
    <citation type="submission" date="2017-02" db="EMBL/GenBank/DDBJ databases">
        <authorList>
            <person name="Peterson S.W."/>
        </authorList>
    </citation>
    <scope>NUCLEOTIDE SEQUENCE [LARGE SCALE GENOMIC DNA]</scope>
    <source>
        <strain evidence="2 3">DSM 25262</strain>
    </source>
</reference>
<feature type="transmembrane region" description="Helical" evidence="1">
    <location>
        <begin position="274"/>
        <end position="296"/>
    </location>
</feature>
<keyword evidence="1" id="KW-0472">Membrane</keyword>
<evidence type="ECO:0000313" key="2">
    <source>
        <dbReference type="EMBL" id="SKC82013.1"/>
    </source>
</evidence>